<gene>
    <name evidence="2" type="ORF">NCTC10665_01625</name>
</gene>
<sequence>MKKLLMEKLLLFAAGLMLTACGDDIVSIDDRDVLFFGNLYIQELSKNKQFSYASIMLSDAQGIGDFKSIDLNIVGEKSESKCLRDTEILINNKRLQPITVKLEERGERKLSYRAKYSFDEYLEFMAKENKVMISSCGINHILSRDERMGLAEITKAWIKFTDKK</sequence>
<evidence type="ECO:0000256" key="1">
    <source>
        <dbReference type="SAM" id="SignalP"/>
    </source>
</evidence>
<dbReference type="Proteomes" id="UP000268879">
    <property type="component" value="Chromosome"/>
</dbReference>
<dbReference type="PROSITE" id="PS51257">
    <property type="entry name" value="PROKAR_LIPOPROTEIN"/>
    <property type="match status" value="1"/>
</dbReference>
<organism evidence="2 3">
    <name type="scientific">Haemophilus parainfluenzae</name>
    <dbReference type="NCBI Taxonomy" id="729"/>
    <lineage>
        <taxon>Bacteria</taxon>
        <taxon>Pseudomonadati</taxon>
        <taxon>Pseudomonadota</taxon>
        <taxon>Gammaproteobacteria</taxon>
        <taxon>Pasteurellales</taxon>
        <taxon>Pasteurellaceae</taxon>
        <taxon>Haemophilus</taxon>
    </lineage>
</organism>
<proteinExistence type="predicted"/>
<protein>
    <recommendedName>
        <fullName evidence="4">Lipoprotein</fullName>
    </recommendedName>
</protein>
<name>A0A3S4VMN9_HAEPA</name>
<feature type="signal peptide" evidence="1">
    <location>
        <begin position="1"/>
        <end position="22"/>
    </location>
</feature>
<reference evidence="2 3" key="1">
    <citation type="submission" date="2018-12" db="EMBL/GenBank/DDBJ databases">
        <authorList>
            <consortium name="Pathogen Informatics"/>
        </authorList>
    </citation>
    <scope>NUCLEOTIDE SEQUENCE [LARGE SCALE GENOMIC DNA]</scope>
    <source>
        <strain evidence="2 3">NCTC10665</strain>
    </source>
</reference>
<dbReference type="AlphaFoldDB" id="A0A3S4VMN9"/>
<dbReference type="RefSeq" id="WP_126471398.1">
    <property type="nucleotide sequence ID" value="NZ_LR134481.1"/>
</dbReference>
<evidence type="ECO:0000313" key="3">
    <source>
        <dbReference type="Proteomes" id="UP000268879"/>
    </source>
</evidence>
<dbReference type="EMBL" id="LR134481">
    <property type="protein sequence ID" value="VEI32506.1"/>
    <property type="molecule type" value="Genomic_DNA"/>
</dbReference>
<feature type="chain" id="PRO_5018642522" description="Lipoprotein" evidence="1">
    <location>
        <begin position="23"/>
        <end position="164"/>
    </location>
</feature>
<evidence type="ECO:0000313" key="2">
    <source>
        <dbReference type="EMBL" id="VEI32506.1"/>
    </source>
</evidence>
<accession>A0A3S4VMN9</accession>
<keyword evidence="1" id="KW-0732">Signal</keyword>
<evidence type="ECO:0008006" key="4">
    <source>
        <dbReference type="Google" id="ProtNLM"/>
    </source>
</evidence>